<dbReference type="SUPFAM" id="SSF50978">
    <property type="entry name" value="WD40 repeat-like"/>
    <property type="match status" value="1"/>
</dbReference>
<dbReference type="Gene3D" id="2.130.10.10">
    <property type="entry name" value="YVTN repeat-like/Quinoprotein amine dehydrogenase"/>
    <property type="match status" value="2"/>
</dbReference>
<dbReference type="Pfam" id="PF00400">
    <property type="entry name" value="WD40"/>
    <property type="match status" value="4"/>
</dbReference>
<keyword evidence="1 3" id="KW-0853">WD repeat</keyword>
<dbReference type="InterPro" id="IPR015943">
    <property type="entry name" value="WD40/YVTN_repeat-like_dom_sf"/>
</dbReference>
<comment type="caution">
    <text evidence="4">The sequence shown here is derived from an EMBL/GenBank/DDBJ whole genome shotgun (WGS) entry which is preliminary data.</text>
</comment>
<protein>
    <submittedName>
        <fullName evidence="4">WD-40 repeat-containing protein</fullName>
    </submittedName>
</protein>
<dbReference type="PROSITE" id="PS50294">
    <property type="entry name" value="WD_REPEATS_REGION"/>
    <property type="match status" value="3"/>
</dbReference>
<evidence type="ECO:0000313" key="5">
    <source>
        <dbReference type="Proteomes" id="UP000241769"/>
    </source>
</evidence>
<dbReference type="EMBL" id="MDYQ01000151">
    <property type="protein sequence ID" value="PRP80377.1"/>
    <property type="molecule type" value="Genomic_DNA"/>
</dbReference>
<dbReference type="InterPro" id="IPR020472">
    <property type="entry name" value="WD40_PAC1"/>
</dbReference>
<reference evidence="4 5" key="1">
    <citation type="journal article" date="2018" name="Genome Biol. Evol.">
        <title>Multiple Roots of Fruiting Body Formation in Amoebozoa.</title>
        <authorList>
            <person name="Hillmann F."/>
            <person name="Forbes G."/>
            <person name="Novohradska S."/>
            <person name="Ferling I."/>
            <person name="Riege K."/>
            <person name="Groth M."/>
            <person name="Westermann M."/>
            <person name="Marz M."/>
            <person name="Spaller T."/>
            <person name="Winckler T."/>
            <person name="Schaap P."/>
            <person name="Glockner G."/>
        </authorList>
    </citation>
    <scope>NUCLEOTIDE SEQUENCE [LARGE SCALE GENOMIC DNA]</scope>
    <source>
        <strain evidence="4 5">Jena</strain>
    </source>
</reference>
<name>A0A2P6N8T2_9EUKA</name>
<proteinExistence type="predicted"/>
<dbReference type="CDD" id="cd00200">
    <property type="entry name" value="WD40"/>
    <property type="match status" value="1"/>
</dbReference>
<organism evidence="4 5">
    <name type="scientific">Planoprotostelium fungivorum</name>
    <dbReference type="NCBI Taxonomy" id="1890364"/>
    <lineage>
        <taxon>Eukaryota</taxon>
        <taxon>Amoebozoa</taxon>
        <taxon>Evosea</taxon>
        <taxon>Variosea</taxon>
        <taxon>Cavosteliida</taxon>
        <taxon>Cavosteliaceae</taxon>
        <taxon>Planoprotostelium</taxon>
    </lineage>
</organism>
<dbReference type="PRINTS" id="PR00320">
    <property type="entry name" value="GPROTEINBRPT"/>
</dbReference>
<feature type="repeat" description="WD" evidence="3">
    <location>
        <begin position="46"/>
        <end position="87"/>
    </location>
</feature>
<dbReference type="AlphaFoldDB" id="A0A2P6N8T2"/>
<dbReference type="InterPro" id="IPR019775">
    <property type="entry name" value="WD40_repeat_CS"/>
</dbReference>
<feature type="repeat" description="WD" evidence="3">
    <location>
        <begin position="192"/>
        <end position="225"/>
    </location>
</feature>
<keyword evidence="2" id="KW-0677">Repeat</keyword>
<gene>
    <name evidence="4" type="ORF">PROFUN_11975</name>
</gene>
<dbReference type="Proteomes" id="UP000241769">
    <property type="component" value="Unassembled WGS sequence"/>
</dbReference>
<dbReference type="GO" id="GO:0043130">
    <property type="term" value="F:ubiquitin binding"/>
    <property type="evidence" value="ECO:0007669"/>
    <property type="project" value="TreeGrafter"/>
</dbReference>
<feature type="repeat" description="WD" evidence="3">
    <location>
        <begin position="278"/>
        <end position="307"/>
    </location>
</feature>
<dbReference type="PROSITE" id="PS00678">
    <property type="entry name" value="WD_REPEATS_1"/>
    <property type="match status" value="1"/>
</dbReference>
<dbReference type="GO" id="GO:0005737">
    <property type="term" value="C:cytoplasm"/>
    <property type="evidence" value="ECO:0007669"/>
    <property type="project" value="TreeGrafter"/>
</dbReference>
<evidence type="ECO:0000256" key="3">
    <source>
        <dbReference type="PROSITE-ProRule" id="PRU00221"/>
    </source>
</evidence>
<evidence type="ECO:0000313" key="4">
    <source>
        <dbReference type="EMBL" id="PRP80377.1"/>
    </source>
</evidence>
<keyword evidence="5" id="KW-1185">Reference proteome</keyword>
<dbReference type="InterPro" id="IPR001680">
    <property type="entry name" value="WD40_rpt"/>
</dbReference>
<dbReference type="GO" id="GO:0043161">
    <property type="term" value="P:proteasome-mediated ubiquitin-dependent protein catabolic process"/>
    <property type="evidence" value="ECO:0007669"/>
    <property type="project" value="TreeGrafter"/>
</dbReference>
<evidence type="ECO:0000256" key="2">
    <source>
        <dbReference type="ARBA" id="ARBA00022737"/>
    </source>
</evidence>
<dbReference type="STRING" id="1890364.A0A2P6N8T2"/>
<evidence type="ECO:0000256" key="1">
    <source>
        <dbReference type="ARBA" id="ARBA00022574"/>
    </source>
</evidence>
<dbReference type="InterPro" id="IPR036322">
    <property type="entry name" value="WD40_repeat_dom_sf"/>
</dbReference>
<dbReference type="PROSITE" id="PS50082">
    <property type="entry name" value="WD_REPEATS_2"/>
    <property type="match status" value="4"/>
</dbReference>
<sequence length="333" mass="36461">MACRQGAVKALFENDIKELDGLDGTVRFSPKVNRKPAESFRQAVPLLSCTSGITCISTNEENNTLYTGSTDSVVRKWDLESRQCIVELRGHTDTIACLKVQQSIHPGLDPALGSPSRFKNKVSRTVLFSGSWDRSVVSWDVGTGKKISSFKGHKSAVQCIDSTEKIMISGSKDRSIRVWMWNVVEPQCIEVLNGHKGSITCLKYVATEGLLFSGSEDGFIRLWDLWGDAQTDRCLRAISTHSRAVRCMLVMNGGEVRDNGCVNEIKGCSGPIETLGQLSADGRMIISGAFDKTVKIWDAEEDTCEAELCGHSWSVGVMSVTQTGLYAIGICHI</sequence>
<dbReference type="GO" id="GO:0005634">
    <property type="term" value="C:nucleus"/>
    <property type="evidence" value="ECO:0007669"/>
    <property type="project" value="TreeGrafter"/>
</dbReference>
<dbReference type="GO" id="GO:0010992">
    <property type="term" value="P:ubiquitin recycling"/>
    <property type="evidence" value="ECO:0007669"/>
    <property type="project" value="TreeGrafter"/>
</dbReference>
<dbReference type="PANTHER" id="PTHR19849">
    <property type="entry name" value="PHOSPHOLIPASE A-2-ACTIVATING PROTEIN"/>
    <property type="match status" value="1"/>
</dbReference>
<feature type="repeat" description="WD" evidence="3">
    <location>
        <begin position="150"/>
        <end position="179"/>
    </location>
</feature>
<dbReference type="PANTHER" id="PTHR19849:SF1">
    <property type="entry name" value="F-BOX_WD REPEAT-CONTAINING PROTEIN 7"/>
    <property type="match status" value="1"/>
</dbReference>
<accession>A0A2P6N8T2</accession>
<dbReference type="SMART" id="SM00320">
    <property type="entry name" value="WD40"/>
    <property type="match status" value="5"/>
</dbReference>
<dbReference type="OrthoDB" id="190105at2759"/>
<dbReference type="InParanoid" id="A0A2P6N8T2"/>